<keyword evidence="1" id="KW-0812">Transmembrane</keyword>
<accession>A0ABP1RLB3</accession>
<evidence type="ECO:0000313" key="3">
    <source>
        <dbReference type="Proteomes" id="UP001642540"/>
    </source>
</evidence>
<evidence type="ECO:0000313" key="2">
    <source>
        <dbReference type="EMBL" id="CAL8130050.1"/>
    </source>
</evidence>
<feature type="transmembrane region" description="Helical" evidence="1">
    <location>
        <begin position="56"/>
        <end position="77"/>
    </location>
</feature>
<dbReference type="EMBL" id="CAXLJM020000081">
    <property type="protein sequence ID" value="CAL8130050.1"/>
    <property type="molecule type" value="Genomic_DNA"/>
</dbReference>
<comment type="caution">
    <text evidence="2">The sequence shown here is derived from an EMBL/GenBank/DDBJ whole genome shotgun (WGS) entry which is preliminary data.</text>
</comment>
<proteinExistence type="predicted"/>
<feature type="transmembrane region" description="Helical" evidence="1">
    <location>
        <begin position="239"/>
        <end position="256"/>
    </location>
</feature>
<evidence type="ECO:0000256" key="1">
    <source>
        <dbReference type="SAM" id="Phobius"/>
    </source>
</evidence>
<reference evidence="2 3" key="1">
    <citation type="submission" date="2024-08" db="EMBL/GenBank/DDBJ databases">
        <authorList>
            <person name="Cucini C."/>
            <person name="Frati F."/>
        </authorList>
    </citation>
    <scope>NUCLEOTIDE SEQUENCE [LARGE SCALE GENOMIC DNA]</scope>
</reference>
<keyword evidence="1" id="KW-0472">Membrane</keyword>
<keyword evidence="3" id="KW-1185">Reference proteome</keyword>
<dbReference type="Proteomes" id="UP001642540">
    <property type="component" value="Unassembled WGS sequence"/>
</dbReference>
<protein>
    <submittedName>
        <fullName evidence="2">Uncharacterized protein</fullName>
    </submittedName>
</protein>
<feature type="transmembrane region" description="Helical" evidence="1">
    <location>
        <begin position="276"/>
        <end position="294"/>
    </location>
</feature>
<organism evidence="2 3">
    <name type="scientific">Orchesella dallaii</name>
    <dbReference type="NCBI Taxonomy" id="48710"/>
    <lineage>
        <taxon>Eukaryota</taxon>
        <taxon>Metazoa</taxon>
        <taxon>Ecdysozoa</taxon>
        <taxon>Arthropoda</taxon>
        <taxon>Hexapoda</taxon>
        <taxon>Collembola</taxon>
        <taxon>Entomobryomorpha</taxon>
        <taxon>Entomobryoidea</taxon>
        <taxon>Orchesellidae</taxon>
        <taxon>Orchesellinae</taxon>
        <taxon>Orchesella</taxon>
    </lineage>
</organism>
<sequence>MAKVVAAESEVHIMSTQRKNMFKATDQYDRKETTPIFLIHQKPSSPVKDPKNKRNFLNFHLFHWWTVCSYYALYIPFKPVTRTRINGRFELKINKFQWVAMVYLIFVSASKIIISVFYMLILGSSWTSKIIPPSEQFHVAVVNGRKRFFFLTGFLNASTPHSPEDIVYGVSEILVKFLRQWDSCFEFALFCVVIPFTFWLTIEQFRKHFARPHLITNGDFSSNSESRLILEKYGELKRFVDSVNNIWSGVMLFWVFEMSLRNLWINNLFSTRNMVSIAHVVIETVFLTVAFVLMGEGSRIVS</sequence>
<feature type="transmembrane region" description="Helical" evidence="1">
    <location>
        <begin position="185"/>
        <end position="202"/>
    </location>
</feature>
<feature type="transmembrane region" description="Helical" evidence="1">
    <location>
        <begin position="98"/>
        <end position="121"/>
    </location>
</feature>
<name>A0ABP1RLB3_9HEXA</name>
<gene>
    <name evidence="2" type="ORF">ODALV1_LOCUS23540</name>
</gene>
<keyword evidence="1" id="KW-1133">Transmembrane helix</keyword>